<dbReference type="Gene3D" id="3.40.50.300">
    <property type="entry name" value="P-loop containing nucleotide triphosphate hydrolases"/>
    <property type="match status" value="1"/>
</dbReference>
<evidence type="ECO:0000313" key="3">
    <source>
        <dbReference type="Proteomes" id="UP001212997"/>
    </source>
</evidence>
<dbReference type="SUPFAM" id="SSF52540">
    <property type="entry name" value="P-loop containing nucleoside triphosphate hydrolases"/>
    <property type="match status" value="1"/>
</dbReference>
<dbReference type="GO" id="GO:0006281">
    <property type="term" value="P:DNA repair"/>
    <property type="evidence" value="ECO:0007669"/>
    <property type="project" value="TreeGrafter"/>
</dbReference>
<name>A0AAD5USD4_9APHY</name>
<feature type="region of interest" description="Disordered" evidence="1">
    <location>
        <begin position="180"/>
        <end position="210"/>
    </location>
</feature>
<comment type="caution">
    <text evidence="2">The sequence shown here is derived from an EMBL/GenBank/DDBJ whole genome shotgun (WGS) entry which is preliminary data.</text>
</comment>
<feature type="compositionally biased region" description="Polar residues" evidence="1">
    <location>
        <begin position="1"/>
        <end position="10"/>
    </location>
</feature>
<dbReference type="InterPro" id="IPR023214">
    <property type="entry name" value="HAD_sf"/>
</dbReference>
<evidence type="ECO:0000313" key="2">
    <source>
        <dbReference type="EMBL" id="KAJ3476519.1"/>
    </source>
</evidence>
<dbReference type="PANTHER" id="PTHR12083">
    <property type="entry name" value="BIFUNCTIONAL POLYNUCLEOTIDE PHOSPHATASE/KINASE"/>
    <property type="match status" value="1"/>
</dbReference>
<dbReference type="SUPFAM" id="SSF56784">
    <property type="entry name" value="HAD-like"/>
    <property type="match status" value="1"/>
</dbReference>
<proteinExistence type="predicted"/>
<dbReference type="Proteomes" id="UP001212997">
    <property type="component" value="Unassembled WGS sequence"/>
</dbReference>
<dbReference type="PANTHER" id="PTHR12083:SF9">
    <property type="entry name" value="BIFUNCTIONAL POLYNUCLEOTIDE PHOSPHATASE_KINASE"/>
    <property type="match status" value="1"/>
</dbReference>
<protein>
    <submittedName>
        <fullName evidence="2">Uncharacterized protein</fullName>
    </submittedName>
</protein>
<dbReference type="GO" id="GO:0046404">
    <property type="term" value="F:ATP-dependent polydeoxyribonucleotide 5'-hydroxyl-kinase activity"/>
    <property type="evidence" value="ECO:0007669"/>
    <property type="project" value="TreeGrafter"/>
</dbReference>
<dbReference type="FunFam" id="3.40.50.300:FF:000737">
    <property type="entry name" value="Bifunctional polynucleotide phosphatase/kinase"/>
    <property type="match status" value="1"/>
</dbReference>
<dbReference type="EMBL" id="JANAWD010000698">
    <property type="protein sequence ID" value="KAJ3476519.1"/>
    <property type="molecule type" value="Genomic_DNA"/>
</dbReference>
<dbReference type="InterPro" id="IPR036412">
    <property type="entry name" value="HAD-like_sf"/>
</dbReference>
<organism evidence="2 3">
    <name type="scientific">Meripilus lineatus</name>
    <dbReference type="NCBI Taxonomy" id="2056292"/>
    <lineage>
        <taxon>Eukaryota</taxon>
        <taxon>Fungi</taxon>
        <taxon>Dikarya</taxon>
        <taxon>Basidiomycota</taxon>
        <taxon>Agaricomycotina</taxon>
        <taxon>Agaricomycetes</taxon>
        <taxon>Polyporales</taxon>
        <taxon>Meripilaceae</taxon>
        <taxon>Meripilus</taxon>
    </lineage>
</organism>
<dbReference type="InterPro" id="IPR013954">
    <property type="entry name" value="PNK3P"/>
</dbReference>
<dbReference type="GO" id="GO:0003690">
    <property type="term" value="F:double-stranded DNA binding"/>
    <property type="evidence" value="ECO:0007669"/>
    <property type="project" value="TreeGrafter"/>
</dbReference>
<gene>
    <name evidence="2" type="ORF">NLI96_g11100</name>
</gene>
<evidence type="ECO:0000256" key="1">
    <source>
        <dbReference type="SAM" id="MobiDB-lite"/>
    </source>
</evidence>
<dbReference type="InterPro" id="IPR027417">
    <property type="entry name" value="P-loop_NTPase"/>
</dbReference>
<sequence length="435" mass="48777">MPTPGSSNTTKGKRPADSSAEDDQDRPRKAPKLFSIFTKPDPSSAQSPFRWLPSLGEKKTCLHGVHLDPTPSSRVAAFDLDGCLIQSSFGNGVKGKSKAPQPVKWWRSVVPTKLNEAYLAGYHFRALPKIYVLIHSSYSIVIITNQALRGQNAIVEWKKKIPVLANMVFNVALKSAIGLSSTSPSADTRDKTDSFFVGDAAGRNEDHAGTDRKLAENIKTPFLTPEEYFLKLPPAPYNLQGFNVSSLPELPLFTPTTTPLVQPSGSSPEIVLFVGLPASGKTSIFRQHFQPEGYIHVNQDTLKSRDKCLKAVEDAIRQERSCVVDNTNRDIQTRKHYVELAKRLKVPIRCACFQGSVELSWHNNLYRAFNMPTTSLTNQSKRDLLPYSALVTFKTQFEEPSLEEGFKEVKKINWVFHGTDEERERWKMWLQIDGK</sequence>
<dbReference type="Pfam" id="PF13671">
    <property type="entry name" value="AAA_33"/>
    <property type="match status" value="1"/>
</dbReference>
<reference evidence="2" key="1">
    <citation type="submission" date="2022-07" db="EMBL/GenBank/DDBJ databases">
        <title>Genome Sequence of Physisporinus lineatus.</title>
        <authorList>
            <person name="Buettner E."/>
        </authorList>
    </citation>
    <scope>NUCLEOTIDE SEQUENCE</scope>
    <source>
        <strain evidence="2">VT162</strain>
    </source>
</reference>
<dbReference type="GO" id="GO:0046403">
    <property type="term" value="F:polynucleotide 3'-phosphatase activity"/>
    <property type="evidence" value="ECO:0007669"/>
    <property type="project" value="TreeGrafter"/>
</dbReference>
<dbReference type="Gene3D" id="3.40.50.1000">
    <property type="entry name" value="HAD superfamily/HAD-like"/>
    <property type="match status" value="2"/>
</dbReference>
<dbReference type="Pfam" id="PF08645">
    <property type="entry name" value="PNK3P"/>
    <property type="match status" value="1"/>
</dbReference>
<accession>A0AAD5USD4</accession>
<feature type="region of interest" description="Disordered" evidence="1">
    <location>
        <begin position="1"/>
        <end position="45"/>
    </location>
</feature>
<dbReference type="AlphaFoldDB" id="A0AAD5USD4"/>
<keyword evidence="3" id="KW-1185">Reference proteome</keyword>